<organism evidence="1 2">
    <name type="scientific">Trichinella nelsoni</name>
    <dbReference type="NCBI Taxonomy" id="6336"/>
    <lineage>
        <taxon>Eukaryota</taxon>
        <taxon>Metazoa</taxon>
        <taxon>Ecdysozoa</taxon>
        <taxon>Nematoda</taxon>
        <taxon>Enoplea</taxon>
        <taxon>Dorylaimia</taxon>
        <taxon>Trichinellida</taxon>
        <taxon>Trichinellidae</taxon>
        <taxon>Trichinella</taxon>
    </lineage>
</organism>
<proteinExistence type="predicted"/>
<keyword evidence="2" id="KW-1185">Reference proteome</keyword>
<reference evidence="1 2" key="1">
    <citation type="submission" date="2015-01" db="EMBL/GenBank/DDBJ databases">
        <title>Evolution of Trichinella species and genotypes.</title>
        <authorList>
            <person name="Korhonen P.K."/>
            <person name="Edoardo P."/>
            <person name="Giuseppe L.R."/>
            <person name="Gasser R.B."/>
        </authorList>
    </citation>
    <scope>NUCLEOTIDE SEQUENCE [LARGE SCALE GENOMIC DNA]</scope>
    <source>
        <strain evidence="1">ISS37</strain>
    </source>
</reference>
<dbReference type="Proteomes" id="UP000054630">
    <property type="component" value="Unassembled WGS sequence"/>
</dbReference>
<evidence type="ECO:0000313" key="2">
    <source>
        <dbReference type="Proteomes" id="UP000054630"/>
    </source>
</evidence>
<protein>
    <submittedName>
        <fullName evidence="1">Uncharacterized protein</fullName>
    </submittedName>
</protein>
<comment type="caution">
    <text evidence="1">The sequence shown here is derived from an EMBL/GenBank/DDBJ whole genome shotgun (WGS) entry which is preliminary data.</text>
</comment>
<gene>
    <name evidence="1" type="ORF">T07_14100</name>
</gene>
<accession>A0A0V0SN50</accession>
<name>A0A0V0SN50_9BILA</name>
<dbReference type="AlphaFoldDB" id="A0A0V0SN50"/>
<sequence>MNFVSKKRKYLAKSDALNRLGLVRFGPHRCKLAEQTHTIHSKTQINYFISLADSEQNRSNSAIQF</sequence>
<evidence type="ECO:0000313" key="1">
    <source>
        <dbReference type="EMBL" id="KRX28212.1"/>
    </source>
</evidence>
<dbReference type="EMBL" id="JYDL01000001">
    <property type="protein sequence ID" value="KRX28212.1"/>
    <property type="molecule type" value="Genomic_DNA"/>
</dbReference>